<dbReference type="Proteomes" id="UP000011555">
    <property type="component" value="Unassembled WGS sequence"/>
</dbReference>
<evidence type="ECO:0000256" key="3">
    <source>
        <dbReference type="SAM" id="MobiDB-lite"/>
    </source>
</evidence>
<evidence type="ECO:0000313" key="6">
    <source>
        <dbReference type="EMBL" id="EMA27372.1"/>
    </source>
</evidence>
<evidence type="ECO:0000313" key="7">
    <source>
        <dbReference type="Proteomes" id="UP000011555"/>
    </source>
</evidence>
<evidence type="ECO:0000259" key="4">
    <source>
        <dbReference type="Pfam" id="PF00326"/>
    </source>
</evidence>
<dbReference type="AlphaFoldDB" id="M0L1D5"/>
<keyword evidence="2" id="KW-0645">Protease</keyword>
<dbReference type="PANTHER" id="PTHR42776">
    <property type="entry name" value="SERINE PEPTIDASE S9 FAMILY MEMBER"/>
    <property type="match status" value="1"/>
</dbReference>
<feature type="region of interest" description="Disordered" evidence="3">
    <location>
        <begin position="375"/>
        <end position="415"/>
    </location>
</feature>
<dbReference type="Gene3D" id="2.120.10.30">
    <property type="entry name" value="TolB, C-terminal domain"/>
    <property type="match status" value="1"/>
</dbReference>
<evidence type="ECO:0000313" key="8">
    <source>
        <dbReference type="Proteomes" id="UP000186547"/>
    </source>
</evidence>
<dbReference type="SUPFAM" id="SSF82171">
    <property type="entry name" value="DPP6 N-terminal domain-like"/>
    <property type="match status" value="1"/>
</dbReference>
<evidence type="ECO:0000256" key="1">
    <source>
        <dbReference type="ARBA" id="ARBA00022801"/>
    </source>
</evidence>
<keyword evidence="2" id="KW-0720">Serine protease</keyword>
<dbReference type="PRINTS" id="PR00862">
    <property type="entry name" value="PROLIGOPTASE"/>
</dbReference>
<reference evidence="5 8" key="1">
    <citation type="journal article" date="2011" name="J. Bacteriol.">
        <title>Genome sequence of Halobiforma lacisalsi AJ5, an extremely halophilic archaeon which harbors a bop gene.</title>
        <authorList>
            <person name="Jiang X."/>
            <person name="Wang S."/>
            <person name="Cheng H."/>
            <person name="Huo Y."/>
            <person name="Zhang X."/>
            <person name="Zhu X."/>
            <person name="Han X."/>
            <person name="Ni P."/>
            <person name="Wu M."/>
        </authorList>
    </citation>
    <scope>NUCLEOTIDE SEQUENCE [LARGE SCALE GENOMIC DNA]</scope>
    <source>
        <strain evidence="5 8">AJ5</strain>
    </source>
</reference>
<dbReference type="PATRIC" id="fig|358396.7.peg.4118"/>
<dbReference type="Pfam" id="PF00326">
    <property type="entry name" value="Peptidase_S9"/>
    <property type="match status" value="1"/>
</dbReference>
<reference evidence="5" key="3">
    <citation type="submission" date="2017-01" db="EMBL/GenBank/DDBJ databases">
        <authorList>
            <person name="Mah S.A."/>
            <person name="Swanson W.J."/>
            <person name="Moy G.W."/>
            <person name="Vacquier V.D."/>
        </authorList>
    </citation>
    <scope>NUCLEOTIDE SEQUENCE</scope>
    <source>
        <strain evidence="5">AJ5</strain>
    </source>
</reference>
<gene>
    <name evidence="6" type="ORF">C445_20370</name>
    <name evidence="5" type="ORF">CHINAEXTREME_00615</name>
</gene>
<proteinExistence type="predicted"/>
<dbReference type="SUPFAM" id="SSF53474">
    <property type="entry name" value="alpha/beta-Hydrolases"/>
    <property type="match status" value="1"/>
</dbReference>
<dbReference type="eggNOG" id="arCOG01646">
    <property type="taxonomic scope" value="Archaea"/>
</dbReference>
<dbReference type="EMBL" id="AOLZ01000077">
    <property type="protein sequence ID" value="EMA27372.1"/>
    <property type="molecule type" value="Genomic_DNA"/>
</dbReference>
<dbReference type="InterPro" id="IPR029058">
    <property type="entry name" value="AB_hydrolase_fold"/>
</dbReference>
<evidence type="ECO:0000313" key="5">
    <source>
        <dbReference type="EMBL" id="APW96353.1"/>
    </source>
</evidence>
<evidence type="ECO:0000256" key="2">
    <source>
        <dbReference type="ARBA" id="ARBA00022825"/>
    </source>
</evidence>
<reference evidence="6 7" key="2">
    <citation type="journal article" date="2014" name="PLoS Genet.">
        <title>Phylogenetically driven sequencing of extremely halophilic archaea reveals strategies for static and dynamic osmo-response.</title>
        <authorList>
            <person name="Becker E.A."/>
            <person name="Seitzer P.M."/>
            <person name="Tritt A."/>
            <person name="Larsen D."/>
            <person name="Krusor M."/>
            <person name="Yao A.I."/>
            <person name="Wu D."/>
            <person name="Madern D."/>
            <person name="Eisen J.A."/>
            <person name="Darling A.E."/>
            <person name="Facciotti M.T."/>
        </authorList>
    </citation>
    <scope>NUCLEOTIDE SEQUENCE [LARGE SCALE GENOMIC DNA]</scope>
    <source>
        <strain evidence="6 7">AJ5</strain>
    </source>
</reference>
<feature type="domain" description="Peptidase S9 prolyl oligopeptidase catalytic" evidence="4">
    <location>
        <begin position="422"/>
        <end position="623"/>
    </location>
</feature>
<dbReference type="InterPro" id="IPR011659">
    <property type="entry name" value="WD40"/>
</dbReference>
<dbReference type="Pfam" id="PF07676">
    <property type="entry name" value="PD40"/>
    <property type="match status" value="2"/>
</dbReference>
<keyword evidence="7" id="KW-1185">Reference proteome</keyword>
<dbReference type="GeneID" id="30919581"/>
<dbReference type="InterPro" id="IPR011042">
    <property type="entry name" value="6-blade_b-propeller_TolB-like"/>
</dbReference>
<dbReference type="KEGG" id="hlc:CHINAEXTREME00615"/>
<dbReference type="InterPro" id="IPR002470">
    <property type="entry name" value="Peptidase_S9A"/>
</dbReference>
<dbReference type="RefSeq" id="WP_007143748.1">
    <property type="nucleotide sequence ID" value="NZ_AOLZ01000077.1"/>
</dbReference>
<organism evidence="6 7">
    <name type="scientific">Natronobacterium lacisalsi AJ5</name>
    <dbReference type="NCBI Taxonomy" id="358396"/>
    <lineage>
        <taxon>Archaea</taxon>
        <taxon>Methanobacteriati</taxon>
        <taxon>Methanobacteriota</taxon>
        <taxon>Stenosarchaea group</taxon>
        <taxon>Halobacteria</taxon>
        <taxon>Halobacteriales</taxon>
        <taxon>Natrialbaceae</taxon>
        <taxon>Natronobacterium</taxon>
    </lineage>
</organism>
<dbReference type="STRING" id="358396.CHINAEXTREME_00615"/>
<dbReference type="PANTHER" id="PTHR42776:SF27">
    <property type="entry name" value="DIPEPTIDYL PEPTIDASE FAMILY MEMBER 6"/>
    <property type="match status" value="1"/>
</dbReference>
<dbReference type="EMBL" id="CP019285">
    <property type="protein sequence ID" value="APW96353.1"/>
    <property type="molecule type" value="Genomic_DNA"/>
</dbReference>
<dbReference type="InterPro" id="IPR001375">
    <property type="entry name" value="Peptidase_S9_cat"/>
</dbReference>
<sequence>MTRDLRSYLSARGTTTPTIGPDGRLGFLADTTGTMQVWTLEEPRGWPTQRTFYDERVSFVSWSPDGQRIAFGKDAGANERDQLFVCDPDDGAIERLTDRPDAIHTWGGWSPDGERIAFTANRRCAAAFDVYVIRGDDWSADSSRDPAPVFEGDGRLQVADWGPEGERLLLFEAHASSDADLSVLDLETGERRHVTPHEGDVRYEDPTFGPDGDAIYCASDASSDTLELVRIDLESLAVETVRSGGDRSIDGFALDADTGRLAYTRNVDGYSELYAGRLQGATDAAASEVGVPDGVASELTIGPAGERLAATVSSTNLNYSIYVVDLTGLEEPDGALEAERWTVPSAGGVPLEEYHEPDLIRYETFDGREIPAFFTLPEGAEPGTGPRPGPGPGPGEEVPVIVDIHGGPHSQRRPSWRNRPVRQYFLDRGYAFFEPNVRGSSGYGREYAALDDVEKRMDSVRDIAAGVEWLREQPAIDDDRVVCYGRSYGGFMVLASITEYPDLWAAAVDFVGIADWTTFLENTGDYRQSHREAEYGSLEADREFLESISPINEVDRIECPLFVQHGANDPRVPVGEARQIADAVDEQGVPVETCIFEDEGHHTTKLENRIEQFERIADFLADHV</sequence>
<accession>M0L1D5</accession>
<protein>
    <submittedName>
        <fullName evidence="6">Peptidase S9 prolyl oligopeptidase active site domain-containing protein</fullName>
    </submittedName>
    <submittedName>
        <fullName evidence="5">S9 family peptidase</fullName>
    </submittedName>
</protein>
<dbReference type="Proteomes" id="UP000186547">
    <property type="component" value="Chromosome"/>
</dbReference>
<dbReference type="GO" id="GO:0004252">
    <property type="term" value="F:serine-type endopeptidase activity"/>
    <property type="evidence" value="ECO:0007669"/>
    <property type="project" value="InterPro"/>
</dbReference>
<feature type="region of interest" description="Disordered" evidence="3">
    <location>
        <begin position="1"/>
        <end position="22"/>
    </location>
</feature>
<keyword evidence="1" id="KW-0378">Hydrolase</keyword>
<dbReference type="Gene3D" id="3.40.50.1820">
    <property type="entry name" value="alpha/beta hydrolase"/>
    <property type="match status" value="1"/>
</dbReference>
<name>M0L1D5_NATLA</name>
<dbReference type="GO" id="GO:0006508">
    <property type="term" value="P:proteolysis"/>
    <property type="evidence" value="ECO:0007669"/>
    <property type="project" value="InterPro"/>
</dbReference>